<proteinExistence type="inferred from homology"/>
<organism evidence="5 6">
    <name type="scientific">Sphingobium tyrosinilyticum</name>
    <dbReference type="NCBI Taxonomy" id="2715436"/>
    <lineage>
        <taxon>Bacteria</taxon>
        <taxon>Pseudomonadati</taxon>
        <taxon>Pseudomonadota</taxon>
        <taxon>Alphaproteobacteria</taxon>
        <taxon>Sphingomonadales</taxon>
        <taxon>Sphingomonadaceae</taxon>
        <taxon>Sphingobium</taxon>
    </lineage>
</organism>
<dbReference type="PANTHER" id="PTHR48081">
    <property type="entry name" value="AB HYDROLASE SUPERFAMILY PROTEIN C4A8.06C"/>
    <property type="match status" value="1"/>
</dbReference>
<dbReference type="InterPro" id="IPR013094">
    <property type="entry name" value="AB_hydrolase_3"/>
</dbReference>
<evidence type="ECO:0000259" key="4">
    <source>
        <dbReference type="Pfam" id="PF07859"/>
    </source>
</evidence>
<dbReference type="PROSITE" id="PS51257">
    <property type="entry name" value="PROKAR_LIPOPROTEIN"/>
    <property type="match status" value="1"/>
</dbReference>
<sequence>MRSVMRGMLLGFAVCAAPAAAACPPNPDLRFRVPESISRPAAEKLCAFYAAAQARPPTPPLKTLEDFDRMNAAIEAQAVPASQQFADAMHVRSVRETIGGVSILRIVPPNARPGRPPLVYIHGGGYIILSARSTQVLPSLLGKALGREVISIDYTLAPRGNVNTISGQVIAVWRALIAAGNDPRAMGMFGDSAGGNMAAAFTLKMRDQGVPLPGALYLLSPGADLTMIGDTVATLGSYDPILRPQDFTTYLKAYAAGTNVRHPYISPLFGDYTKAFPPTLIQAGTRELLLSEAIREYQAIRGGGHEAVLDLYEGMPHVFPAVIPNTPEADMAISRVAAFFEQHLRK</sequence>
<feature type="domain" description="Alpha/beta hydrolase fold-3" evidence="4">
    <location>
        <begin position="118"/>
        <end position="319"/>
    </location>
</feature>
<keyword evidence="2 5" id="KW-0378">Hydrolase</keyword>
<dbReference type="PROSITE" id="PS01173">
    <property type="entry name" value="LIPASE_GDXG_HIS"/>
    <property type="match status" value="1"/>
</dbReference>
<evidence type="ECO:0000256" key="1">
    <source>
        <dbReference type="ARBA" id="ARBA00010515"/>
    </source>
</evidence>
<dbReference type="Proteomes" id="UP001595957">
    <property type="component" value="Unassembled WGS sequence"/>
</dbReference>
<keyword evidence="3" id="KW-0732">Signal</keyword>
<dbReference type="RefSeq" id="WP_380804468.1">
    <property type="nucleotide sequence ID" value="NZ_JBHSFZ010000020.1"/>
</dbReference>
<dbReference type="Pfam" id="PF07859">
    <property type="entry name" value="Abhydrolase_3"/>
    <property type="match status" value="1"/>
</dbReference>
<dbReference type="EMBL" id="JBHSFZ010000020">
    <property type="protein sequence ID" value="MFC4594581.1"/>
    <property type="molecule type" value="Genomic_DNA"/>
</dbReference>
<keyword evidence="6" id="KW-1185">Reference proteome</keyword>
<feature type="signal peptide" evidence="3">
    <location>
        <begin position="1"/>
        <end position="21"/>
    </location>
</feature>
<reference evidence="6" key="1">
    <citation type="journal article" date="2019" name="Int. J. Syst. Evol. Microbiol.">
        <title>The Global Catalogue of Microorganisms (GCM) 10K type strain sequencing project: providing services to taxonomists for standard genome sequencing and annotation.</title>
        <authorList>
            <consortium name="The Broad Institute Genomics Platform"/>
            <consortium name="The Broad Institute Genome Sequencing Center for Infectious Disease"/>
            <person name="Wu L."/>
            <person name="Ma J."/>
        </authorList>
    </citation>
    <scope>NUCLEOTIDE SEQUENCE [LARGE SCALE GENOMIC DNA]</scope>
    <source>
        <strain evidence="6">NBRC 103632</strain>
    </source>
</reference>
<accession>A0ABV9EY64</accession>
<evidence type="ECO:0000313" key="5">
    <source>
        <dbReference type="EMBL" id="MFC4594581.1"/>
    </source>
</evidence>
<comment type="similarity">
    <text evidence="1">Belongs to the 'GDXG' lipolytic enzyme family.</text>
</comment>
<feature type="chain" id="PRO_5047264318" evidence="3">
    <location>
        <begin position="22"/>
        <end position="346"/>
    </location>
</feature>
<evidence type="ECO:0000256" key="3">
    <source>
        <dbReference type="SAM" id="SignalP"/>
    </source>
</evidence>
<dbReference type="InterPro" id="IPR002168">
    <property type="entry name" value="Lipase_GDXG_HIS_AS"/>
</dbReference>
<dbReference type="SUPFAM" id="SSF53474">
    <property type="entry name" value="alpha/beta-Hydrolases"/>
    <property type="match status" value="1"/>
</dbReference>
<protein>
    <submittedName>
        <fullName evidence="5">Alpha/beta hydrolase</fullName>
    </submittedName>
</protein>
<dbReference type="PANTHER" id="PTHR48081:SF30">
    <property type="entry name" value="ACETYL-HYDROLASE LIPR-RELATED"/>
    <property type="match status" value="1"/>
</dbReference>
<dbReference type="InterPro" id="IPR029058">
    <property type="entry name" value="AB_hydrolase_fold"/>
</dbReference>
<comment type="caution">
    <text evidence="5">The sequence shown here is derived from an EMBL/GenBank/DDBJ whole genome shotgun (WGS) entry which is preliminary data.</text>
</comment>
<gene>
    <name evidence="5" type="ORF">ACFO3E_10340</name>
</gene>
<evidence type="ECO:0000256" key="2">
    <source>
        <dbReference type="ARBA" id="ARBA00022801"/>
    </source>
</evidence>
<dbReference type="Gene3D" id="3.40.50.1820">
    <property type="entry name" value="alpha/beta hydrolase"/>
    <property type="match status" value="1"/>
</dbReference>
<name>A0ABV9EY64_9SPHN</name>
<dbReference type="InterPro" id="IPR050300">
    <property type="entry name" value="GDXG_lipolytic_enzyme"/>
</dbReference>
<dbReference type="GO" id="GO:0016787">
    <property type="term" value="F:hydrolase activity"/>
    <property type="evidence" value="ECO:0007669"/>
    <property type="project" value="UniProtKB-KW"/>
</dbReference>
<evidence type="ECO:0000313" key="6">
    <source>
        <dbReference type="Proteomes" id="UP001595957"/>
    </source>
</evidence>